<evidence type="ECO:0000256" key="2">
    <source>
        <dbReference type="SAM" id="MobiDB-lite"/>
    </source>
</evidence>
<organism evidence="4 5">
    <name type="scientific">Lasiosphaeria hispida</name>
    <dbReference type="NCBI Taxonomy" id="260671"/>
    <lineage>
        <taxon>Eukaryota</taxon>
        <taxon>Fungi</taxon>
        <taxon>Dikarya</taxon>
        <taxon>Ascomycota</taxon>
        <taxon>Pezizomycotina</taxon>
        <taxon>Sordariomycetes</taxon>
        <taxon>Sordariomycetidae</taxon>
        <taxon>Sordariales</taxon>
        <taxon>Lasiosphaeriaceae</taxon>
        <taxon>Lasiosphaeria</taxon>
    </lineage>
</organism>
<evidence type="ECO:0000259" key="3">
    <source>
        <dbReference type="Pfam" id="PF24883"/>
    </source>
</evidence>
<dbReference type="InterPro" id="IPR029058">
    <property type="entry name" value="AB_hydrolase_fold"/>
</dbReference>
<name>A0AAJ0HSJ0_9PEZI</name>
<feature type="compositionally biased region" description="Basic and acidic residues" evidence="2">
    <location>
        <begin position="1094"/>
        <end position="1106"/>
    </location>
</feature>
<dbReference type="SUPFAM" id="SSF52540">
    <property type="entry name" value="P-loop containing nucleoside triphosphate hydrolases"/>
    <property type="match status" value="1"/>
</dbReference>
<dbReference type="PANTHER" id="PTHR10039">
    <property type="entry name" value="AMELOGENIN"/>
    <property type="match status" value="1"/>
</dbReference>
<feature type="domain" description="Nephrocystin 3-like N-terminal" evidence="3">
    <location>
        <begin position="485"/>
        <end position="672"/>
    </location>
</feature>
<dbReference type="InterPro" id="IPR027417">
    <property type="entry name" value="P-loop_NTPase"/>
</dbReference>
<evidence type="ECO:0000313" key="4">
    <source>
        <dbReference type="EMBL" id="KAK3360460.1"/>
    </source>
</evidence>
<dbReference type="SUPFAM" id="SSF53474">
    <property type="entry name" value="alpha/beta-Hydrolases"/>
    <property type="match status" value="1"/>
</dbReference>
<reference evidence="4" key="1">
    <citation type="journal article" date="2023" name="Mol. Phylogenet. Evol.">
        <title>Genome-scale phylogeny and comparative genomics of the fungal order Sordariales.</title>
        <authorList>
            <person name="Hensen N."/>
            <person name="Bonometti L."/>
            <person name="Westerberg I."/>
            <person name="Brannstrom I.O."/>
            <person name="Guillou S."/>
            <person name="Cros-Aarteil S."/>
            <person name="Calhoun S."/>
            <person name="Haridas S."/>
            <person name="Kuo A."/>
            <person name="Mondo S."/>
            <person name="Pangilinan J."/>
            <person name="Riley R."/>
            <person name="LaButti K."/>
            <person name="Andreopoulos B."/>
            <person name="Lipzen A."/>
            <person name="Chen C."/>
            <person name="Yan M."/>
            <person name="Daum C."/>
            <person name="Ng V."/>
            <person name="Clum A."/>
            <person name="Steindorff A."/>
            <person name="Ohm R.A."/>
            <person name="Martin F."/>
            <person name="Silar P."/>
            <person name="Natvig D.O."/>
            <person name="Lalanne C."/>
            <person name="Gautier V."/>
            <person name="Ament-Velasquez S.L."/>
            <person name="Kruys A."/>
            <person name="Hutchinson M.I."/>
            <person name="Powell A.J."/>
            <person name="Barry K."/>
            <person name="Miller A.N."/>
            <person name="Grigoriev I.V."/>
            <person name="Debuchy R."/>
            <person name="Gladieux P."/>
            <person name="Hiltunen Thoren M."/>
            <person name="Johannesson H."/>
        </authorList>
    </citation>
    <scope>NUCLEOTIDE SEQUENCE</scope>
    <source>
        <strain evidence="4">CBS 955.72</strain>
    </source>
</reference>
<dbReference type="Proteomes" id="UP001275084">
    <property type="component" value="Unassembled WGS sequence"/>
</dbReference>
<proteinExistence type="predicted"/>
<keyword evidence="1" id="KW-0677">Repeat</keyword>
<dbReference type="Pfam" id="PF24883">
    <property type="entry name" value="NPHP3_N"/>
    <property type="match status" value="1"/>
</dbReference>
<gene>
    <name evidence="4" type="ORF">B0T25DRAFT_535690</name>
</gene>
<dbReference type="PANTHER" id="PTHR10039:SF5">
    <property type="entry name" value="NACHT DOMAIN-CONTAINING PROTEIN"/>
    <property type="match status" value="1"/>
</dbReference>
<feature type="compositionally biased region" description="Pro residues" evidence="2">
    <location>
        <begin position="1073"/>
        <end position="1084"/>
    </location>
</feature>
<dbReference type="Gene3D" id="3.40.50.1820">
    <property type="entry name" value="alpha/beta hydrolase"/>
    <property type="match status" value="1"/>
</dbReference>
<evidence type="ECO:0000256" key="1">
    <source>
        <dbReference type="ARBA" id="ARBA00022737"/>
    </source>
</evidence>
<feature type="compositionally biased region" description="Polar residues" evidence="2">
    <location>
        <begin position="24"/>
        <end position="36"/>
    </location>
</feature>
<sequence length="1199" mass="135954">MSCHQESGDAAAPAAPRRLGERNLLTSQPGSATTELTPPRPVPDFSSSSGPHRPSITRRRMSTPDKAKTYRARQLPCILTSLGQVASFLAGVVPGLAADDVRVFSLATSLNPLEIPATKVATLMFDRVPPMFDNSNTEWIISGQSAGLVRDLLIDVHFRDFTPLNDAPPENHMLDCIALSGLASHPFGSWKQRGSRTSFMWLRDRLPRELPHVRSIIYGYDTALLDSESVKGVNDIAIALIAKMKSIGRSSPASRPLVILAHSLGGIVVKQAMAAMARASESTGDMLESVRRVIFFGVPNRGMQISHLLPMVHDRPNNHLTQLLSTESDYLEELDHQFSGILEHRGIDIMSVYETKRSETTQKNALGEWTRGGPKELLVDKSSAIQRKSSLYLPVDEDHSNMVKFGADDQDCQAILRFILDSHTTDPESSAKSTKSASTLDGEIGPDTREEHQRKLRRVEVMRSSLHVSETSFRLRDIQGRHELTFEWIFSDRSIGFTEWLKGAGKVFWISGKPGCGKSTIMKLVRNDNRTQKLIMGSHKSFLHSGVVGMADFFFHDRGSTVQKSIEGMLSRILYQLLEDTIPFSVAELMLPIWERLSSGSRRADRTWTLDSLRQALDVVLTQQRTPILLLLFLDALDEFDGEPQVIADFVQDLTRPRVGSCTEIKVCCSSRPWNVFRDTFSDLAGCRVHEHTRHDIQLYIDGRFEANLRMREMMARGSRGSKKTVQTLKTTLSERAEGVFVWVRLVVDELLRACTDGSIPEELLELLSSIPADLDKTYQRLIDRIPLEYRFESYVFFEVVMRNQYLFGLRDLGLTMLCALGKSPAESAEKLPSDPFSEDFLAATRRRLQSRCGGMLEVLEDTTVQFMHQTAKEFFSRPGTSEAILQHEPKLCVENGFSFITKFYLTLGSARCDSFNWRFYLLSRFRNRGRDIDVRYQAGTRRVMKHVSRIVDLSTSNDRFLHLMDYATFQPLAMKNHCMFSAYQSENTTGRSLRGFLSQTTDEAIRSMFSWIPASARSKRHCNSVKAFAREADLHLFLEESGIPLAKRRRPRREPERPRPGFARQSQFAPIPARPRPAPPPQLRVPEQQRPGQEGRYRQEWESPRTRPNRSPYPAYESAEDGAPGGQPPPRYSSPGPQYYYPSSREPLAPQFPMPPDYYRGYSSHGQPRGRYPYRHEPLREEYWDPPSSGRGDYYHDW</sequence>
<dbReference type="AlphaFoldDB" id="A0AAJ0HSJ0"/>
<accession>A0AAJ0HSJ0</accession>
<reference evidence="4" key="2">
    <citation type="submission" date="2023-06" db="EMBL/GenBank/DDBJ databases">
        <authorList>
            <consortium name="Lawrence Berkeley National Laboratory"/>
            <person name="Haridas S."/>
            <person name="Hensen N."/>
            <person name="Bonometti L."/>
            <person name="Westerberg I."/>
            <person name="Brannstrom I.O."/>
            <person name="Guillou S."/>
            <person name="Cros-Aarteil S."/>
            <person name="Calhoun S."/>
            <person name="Kuo A."/>
            <person name="Mondo S."/>
            <person name="Pangilinan J."/>
            <person name="Riley R."/>
            <person name="Labutti K."/>
            <person name="Andreopoulos B."/>
            <person name="Lipzen A."/>
            <person name="Chen C."/>
            <person name="Yanf M."/>
            <person name="Daum C."/>
            <person name="Ng V."/>
            <person name="Clum A."/>
            <person name="Steindorff A."/>
            <person name="Ohm R."/>
            <person name="Martin F."/>
            <person name="Silar P."/>
            <person name="Natvig D."/>
            <person name="Lalanne C."/>
            <person name="Gautier V."/>
            <person name="Ament-Velasquez S.L."/>
            <person name="Kruys A."/>
            <person name="Hutchinson M.I."/>
            <person name="Powell A.J."/>
            <person name="Barry K."/>
            <person name="Miller A.N."/>
            <person name="Grigoriev I.V."/>
            <person name="Debuchy R."/>
            <person name="Gladieux P."/>
            <person name="Thoren M.H."/>
            <person name="Johannesson H."/>
        </authorList>
    </citation>
    <scope>NUCLEOTIDE SEQUENCE</scope>
    <source>
        <strain evidence="4">CBS 955.72</strain>
    </source>
</reference>
<protein>
    <recommendedName>
        <fullName evidence="3">Nephrocystin 3-like N-terminal domain-containing protein</fullName>
    </recommendedName>
</protein>
<dbReference type="InterPro" id="IPR056884">
    <property type="entry name" value="NPHP3-like_N"/>
</dbReference>
<feature type="region of interest" description="Disordered" evidence="2">
    <location>
        <begin position="1"/>
        <end position="67"/>
    </location>
</feature>
<feature type="compositionally biased region" description="Low complexity" evidence="2">
    <location>
        <begin position="1134"/>
        <end position="1146"/>
    </location>
</feature>
<feature type="region of interest" description="Disordered" evidence="2">
    <location>
        <begin position="1048"/>
        <end position="1175"/>
    </location>
</feature>
<comment type="caution">
    <text evidence="4">The sequence shown here is derived from an EMBL/GenBank/DDBJ whole genome shotgun (WGS) entry which is preliminary data.</text>
</comment>
<dbReference type="EMBL" id="JAUIQD010000002">
    <property type="protein sequence ID" value="KAK3360460.1"/>
    <property type="molecule type" value="Genomic_DNA"/>
</dbReference>
<dbReference type="Gene3D" id="3.40.50.300">
    <property type="entry name" value="P-loop containing nucleotide triphosphate hydrolases"/>
    <property type="match status" value="1"/>
</dbReference>
<feature type="region of interest" description="Disordered" evidence="2">
    <location>
        <begin position="425"/>
        <end position="452"/>
    </location>
</feature>
<evidence type="ECO:0000313" key="5">
    <source>
        <dbReference type="Proteomes" id="UP001275084"/>
    </source>
</evidence>
<feature type="compositionally biased region" description="Low complexity" evidence="2">
    <location>
        <begin position="430"/>
        <end position="439"/>
    </location>
</feature>
<keyword evidence="5" id="KW-1185">Reference proteome</keyword>